<name>A0AB73MWC1_MYCCH</name>
<dbReference type="RefSeq" id="WP_030095033.1">
    <property type="nucleotide sequence ID" value="NZ_JAPDRD010000001.1"/>
</dbReference>
<evidence type="ECO:0000313" key="2">
    <source>
        <dbReference type="Proteomes" id="UP000180113"/>
    </source>
</evidence>
<proteinExistence type="predicted"/>
<evidence type="ECO:0000313" key="1">
    <source>
        <dbReference type="EMBL" id="OHT55220.1"/>
    </source>
</evidence>
<dbReference type="AlphaFoldDB" id="A0AB73MWC1"/>
<sequence length="92" mass="10216">MTIEHDDYPELPPLPVPVQLACQSIEPEHLLLPREDMQVLADVGHAIHAFVSRCIPHLDTETVEMTTYRALLAVQGVVQDAWMAGGDVTSRE</sequence>
<accession>A0AB73MWC1</accession>
<dbReference type="Proteomes" id="UP000180113">
    <property type="component" value="Unassembled WGS sequence"/>
</dbReference>
<organism evidence="1 2">
    <name type="scientific">Mycobacteroides chelonae</name>
    <name type="common">Mycobacterium chelonae</name>
    <dbReference type="NCBI Taxonomy" id="1774"/>
    <lineage>
        <taxon>Bacteria</taxon>
        <taxon>Bacillati</taxon>
        <taxon>Actinomycetota</taxon>
        <taxon>Actinomycetes</taxon>
        <taxon>Mycobacteriales</taxon>
        <taxon>Mycobacteriaceae</taxon>
        <taxon>Mycobacteroides</taxon>
    </lineage>
</organism>
<comment type="caution">
    <text evidence="1">The sequence shown here is derived from an EMBL/GenBank/DDBJ whole genome shotgun (WGS) entry which is preliminary data.</text>
</comment>
<dbReference type="EMBL" id="MLHW01000001">
    <property type="protein sequence ID" value="OHT55220.1"/>
    <property type="molecule type" value="Genomic_DNA"/>
</dbReference>
<reference evidence="1 2" key="1">
    <citation type="submission" date="2016-10" db="EMBL/GenBank/DDBJ databases">
        <title>Evaluation of Human, Animal and Environmental Mycobacterium chelonae Isolates by Core Genome Phylogenomic Analysis, Targeted Gene Comparison, and Anti-microbial Susceptibility Patterns: A Tale of Mistaken Identities.</title>
        <authorList>
            <person name="Fogelson S.B."/>
            <person name="Camus A.C."/>
            <person name="Lorenz W."/>
            <person name="Vasireddy R."/>
            <person name="Vasireddy S."/>
            <person name="Smith T."/>
            <person name="Brown-Elliott B.A."/>
            <person name="Wallace R.J.Jr."/>
            <person name="Hasan N.A."/>
            <person name="Reischl U."/>
            <person name="Sanchez S."/>
        </authorList>
    </citation>
    <scope>NUCLEOTIDE SEQUENCE [LARGE SCALE GENOMIC DNA]</scope>
    <source>
        <strain evidence="1 2">42895</strain>
    </source>
</reference>
<protein>
    <submittedName>
        <fullName evidence="1">Uncharacterized protein</fullName>
    </submittedName>
</protein>
<gene>
    <name evidence="1" type="ORF">BKG62_03345</name>
</gene>